<dbReference type="Gene3D" id="3.40.50.2000">
    <property type="entry name" value="Glycogen Phosphorylase B"/>
    <property type="match status" value="2"/>
</dbReference>
<dbReference type="GO" id="GO:0016757">
    <property type="term" value="F:glycosyltransferase activity"/>
    <property type="evidence" value="ECO:0007669"/>
    <property type="project" value="InterPro"/>
</dbReference>
<dbReference type="Pfam" id="PF00534">
    <property type="entry name" value="Glycos_transf_1"/>
    <property type="match status" value="1"/>
</dbReference>
<dbReference type="PANTHER" id="PTHR12526:SF630">
    <property type="entry name" value="GLYCOSYLTRANSFERASE"/>
    <property type="match status" value="1"/>
</dbReference>
<evidence type="ECO:0000259" key="1">
    <source>
        <dbReference type="Pfam" id="PF00534"/>
    </source>
</evidence>
<proteinExistence type="predicted"/>
<dbReference type="Proteomes" id="UP000070138">
    <property type="component" value="Unassembled WGS sequence"/>
</dbReference>
<dbReference type="RefSeq" id="WP_062618829.1">
    <property type="nucleotide sequence ID" value="NZ_JRWG01000001.1"/>
</dbReference>
<gene>
    <name evidence="2" type="ORF">LS48_00330</name>
</gene>
<feature type="domain" description="Glycosyl transferase family 1" evidence="1">
    <location>
        <begin position="218"/>
        <end position="353"/>
    </location>
</feature>
<evidence type="ECO:0000313" key="3">
    <source>
        <dbReference type="Proteomes" id="UP000070138"/>
    </source>
</evidence>
<dbReference type="EMBL" id="JRWG01000001">
    <property type="protein sequence ID" value="KXO00964.1"/>
    <property type="molecule type" value="Genomic_DNA"/>
</dbReference>
<dbReference type="AlphaFoldDB" id="A0A137RLF4"/>
<dbReference type="OrthoDB" id="9795068at2"/>
<comment type="caution">
    <text evidence="2">The sequence shown here is derived from an EMBL/GenBank/DDBJ whole genome shotgun (WGS) entry which is preliminary data.</text>
</comment>
<evidence type="ECO:0000313" key="2">
    <source>
        <dbReference type="EMBL" id="KXO00964.1"/>
    </source>
</evidence>
<dbReference type="InterPro" id="IPR001296">
    <property type="entry name" value="Glyco_trans_1"/>
</dbReference>
<protein>
    <recommendedName>
        <fullName evidence="1">Glycosyl transferase family 1 domain-containing protein</fullName>
    </recommendedName>
</protein>
<reference evidence="2 3" key="2">
    <citation type="journal article" date="2016" name="Int. J. Syst. Evol. Microbiol.">
        <title>Vitellibacter aquimaris sp. nov., a marine bacterium isolated from seawater.</title>
        <authorList>
            <person name="Thevarajoo S."/>
            <person name="Selvaratnam C."/>
            <person name="Goh K.M."/>
            <person name="Hong K.W."/>
            <person name="Chan X.Y."/>
            <person name="Chan K.G."/>
            <person name="Chong C.S."/>
        </authorList>
    </citation>
    <scope>NUCLEOTIDE SEQUENCE [LARGE SCALE GENOMIC DNA]</scope>
    <source>
        <strain evidence="2 3">D-24</strain>
    </source>
</reference>
<dbReference type="STRING" id="1548749.LS48_00330"/>
<reference evidence="3" key="1">
    <citation type="submission" date="2014-10" db="EMBL/GenBank/DDBJ databases">
        <title>Genome sequencing of Vitellibacter sp. D-24.</title>
        <authorList>
            <person name="Thevarajoo S."/>
            <person name="Selvaratnam C."/>
            <person name="Goh K.M."/>
            <person name="Chong C.S."/>
        </authorList>
    </citation>
    <scope>NUCLEOTIDE SEQUENCE [LARGE SCALE GENOMIC DNA]</scope>
    <source>
        <strain evidence="3">D-24</strain>
    </source>
</reference>
<sequence>MRLLFVHDHPFFKNKNGIVYTGGSFPKKLWDNYLINFGAIDVYGRNSKSTYSKMSISSADQVSFHLTTKYNSASTLFKNRKTIEKELHTLMINADVVLVRLPSVLGFIASKVAFINNKPLWVEQVGNAKEALSSYGSLMGKIAAPIFEHHNKKIVSKADFVSYVTLSKLQKDYPARNTAITISLSNVIIDRILGVEDLNKNRFSSDIFRLGIIGGFDAKYKGQDIFLKAIATLIPDVKKNLKISLVGKGNYEWIIDLAERLNLKDNIEFIGPLESGSQINEFLKTLSLYIQPSLTEGMPRATIEAMAMGCPVIGSNVGGIPDILSDRFIHKKGNIKELAAHIDYLYSNRDELKREAVLSLTKAVPYLKTNLDKKRLDFYASMNKILKDA</sequence>
<name>A0A137RLF4_9FLAO</name>
<organism evidence="2 3">
    <name type="scientific">Aequorivita aquimaris</name>
    <dbReference type="NCBI Taxonomy" id="1548749"/>
    <lineage>
        <taxon>Bacteria</taxon>
        <taxon>Pseudomonadati</taxon>
        <taxon>Bacteroidota</taxon>
        <taxon>Flavobacteriia</taxon>
        <taxon>Flavobacteriales</taxon>
        <taxon>Flavobacteriaceae</taxon>
        <taxon>Aequorivita</taxon>
    </lineage>
</organism>
<keyword evidence="3" id="KW-1185">Reference proteome</keyword>
<dbReference type="PANTHER" id="PTHR12526">
    <property type="entry name" value="GLYCOSYLTRANSFERASE"/>
    <property type="match status" value="1"/>
</dbReference>
<accession>A0A137RLF4</accession>
<dbReference type="CDD" id="cd03801">
    <property type="entry name" value="GT4_PimA-like"/>
    <property type="match status" value="1"/>
</dbReference>
<dbReference type="SUPFAM" id="SSF53756">
    <property type="entry name" value="UDP-Glycosyltransferase/glycogen phosphorylase"/>
    <property type="match status" value="1"/>
</dbReference>